<keyword evidence="2" id="KW-0472">Membrane</keyword>
<comment type="caution">
    <text evidence="4">The sequence shown here is derived from an EMBL/GenBank/DDBJ whole genome shotgun (WGS) entry which is preliminary data.</text>
</comment>
<evidence type="ECO:0000313" key="4">
    <source>
        <dbReference type="EMBL" id="KAF2868038.1"/>
    </source>
</evidence>
<feature type="transmembrane region" description="Helical" evidence="2">
    <location>
        <begin position="157"/>
        <end position="177"/>
    </location>
</feature>
<protein>
    <submittedName>
        <fullName evidence="4">Uncharacterized protein</fullName>
    </submittedName>
</protein>
<dbReference type="Proteomes" id="UP000481861">
    <property type="component" value="Unassembled WGS sequence"/>
</dbReference>
<accession>A0A7C8M496</accession>
<reference evidence="4 5" key="1">
    <citation type="submission" date="2020-01" db="EMBL/GenBank/DDBJ databases">
        <authorList>
            <consortium name="DOE Joint Genome Institute"/>
            <person name="Haridas S."/>
            <person name="Albert R."/>
            <person name="Binder M."/>
            <person name="Bloem J."/>
            <person name="Labutti K."/>
            <person name="Salamov A."/>
            <person name="Andreopoulos B."/>
            <person name="Baker S.E."/>
            <person name="Barry K."/>
            <person name="Bills G."/>
            <person name="Bluhm B.H."/>
            <person name="Cannon C."/>
            <person name="Castanera R."/>
            <person name="Culley D.E."/>
            <person name="Daum C."/>
            <person name="Ezra D."/>
            <person name="Gonzalez J.B."/>
            <person name="Henrissat B."/>
            <person name="Kuo A."/>
            <person name="Liang C."/>
            <person name="Lipzen A."/>
            <person name="Lutzoni F."/>
            <person name="Magnuson J."/>
            <person name="Mondo S."/>
            <person name="Nolan M."/>
            <person name="Ohm R."/>
            <person name="Pangilinan J."/>
            <person name="Park H.-J.H."/>
            <person name="Ramirez L."/>
            <person name="Alfaro M."/>
            <person name="Sun H."/>
            <person name="Tritt A."/>
            <person name="Yoshinaga Y."/>
            <person name="Zwiers L.-H.L."/>
            <person name="Turgeon B.G."/>
            <person name="Goodwin S.B."/>
            <person name="Spatafora J.W."/>
            <person name="Crous P.W."/>
            <person name="Grigoriev I.V."/>
        </authorList>
    </citation>
    <scope>NUCLEOTIDE SEQUENCE [LARGE SCALE GENOMIC DNA]</scope>
    <source>
        <strain evidence="4 5">CBS 611.86</strain>
    </source>
</reference>
<name>A0A7C8M496_9PLEO</name>
<dbReference type="OrthoDB" id="3936754at2759"/>
<dbReference type="EMBL" id="JAADJZ010000021">
    <property type="protein sequence ID" value="KAF2868038.1"/>
    <property type="molecule type" value="Genomic_DNA"/>
</dbReference>
<sequence length="256" mass="28370">MVARSKATTSLIAVSTLLLSIPISAAPTRTHHCRCTIVDANQYPTSFRSTSLSSTAATLCSNLESELASFRYSKPDLYETWVKQRSSSIENAAAAISDDESSISARTLQSVAAHSGFDKPDGGAPSAPSQRPRERIICQAELEDPSTYEDSLRTLCALHVIIGFAVLACLAEAIYIIPRWLRHRTNQKPRLRLSGTERFLRAHPDAQTTFSPGVEKKLRAYEAPEWAPPRRSPEKREFAAFEDGDDEDDEFNRPVM</sequence>
<feature type="signal peptide" evidence="3">
    <location>
        <begin position="1"/>
        <end position="25"/>
    </location>
</feature>
<keyword evidence="5" id="KW-1185">Reference proteome</keyword>
<keyword evidence="2" id="KW-1133">Transmembrane helix</keyword>
<organism evidence="4 5">
    <name type="scientific">Massariosphaeria phaeospora</name>
    <dbReference type="NCBI Taxonomy" id="100035"/>
    <lineage>
        <taxon>Eukaryota</taxon>
        <taxon>Fungi</taxon>
        <taxon>Dikarya</taxon>
        <taxon>Ascomycota</taxon>
        <taxon>Pezizomycotina</taxon>
        <taxon>Dothideomycetes</taxon>
        <taxon>Pleosporomycetidae</taxon>
        <taxon>Pleosporales</taxon>
        <taxon>Pleosporales incertae sedis</taxon>
        <taxon>Massariosphaeria</taxon>
    </lineage>
</organism>
<evidence type="ECO:0000256" key="1">
    <source>
        <dbReference type="SAM" id="MobiDB-lite"/>
    </source>
</evidence>
<dbReference type="AlphaFoldDB" id="A0A7C8M496"/>
<evidence type="ECO:0000256" key="3">
    <source>
        <dbReference type="SAM" id="SignalP"/>
    </source>
</evidence>
<feature type="region of interest" description="Disordered" evidence="1">
    <location>
        <begin position="223"/>
        <end position="256"/>
    </location>
</feature>
<keyword evidence="3" id="KW-0732">Signal</keyword>
<evidence type="ECO:0000313" key="5">
    <source>
        <dbReference type="Proteomes" id="UP000481861"/>
    </source>
</evidence>
<evidence type="ECO:0000256" key="2">
    <source>
        <dbReference type="SAM" id="Phobius"/>
    </source>
</evidence>
<feature type="chain" id="PRO_5028909311" evidence="3">
    <location>
        <begin position="26"/>
        <end position="256"/>
    </location>
</feature>
<keyword evidence="2" id="KW-0812">Transmembrane</keyword>
<gene>
    <name evidence="4" type="ORF">BDV95DRAFT_610454</name>
</gene>
<feature type="compositionally biased region" description="Acidic residues" evidence="1">
    <location>
        <begin position="240"/>
        <end position="250"/>
    </location>
</feature>
<proteinExistence type="predicted"/>